<reference evidence="1" key="1">
    <citation type="submission" date="2019-08" db="EMBL/GenBank/DDBJ databases">
        <authorList>
            <person name="Lv L."/>
            <person name="Gao X."/>
            <person name="Liu J.-H."/>
        </authorList>
    </citation>
    <scope>NUCLEOTIDE SEQUENCE</scope>
    <source>
        <strain evidence="1">LDL3-2</strain>
        <plasmid evidence="1">pHNLDL3-2</plasmid>
    </source>
</reference>
<dbReference type="AlphaFoldDB" id="A0A6G8FBV9"/>
<name>A0A6G8FBV9_KLEPN</name>
<sequence>MQYLQYQQDRSQRYHFKLLPFRRALHAAYALVLPLAARINYESIHAAPYEWGQTGRLHPFPAGRIL</sequence>
<geneLocation type="plasmid" evidence="1">
    <name>pHNLDL3-2</name>
</geneLocation>
<keyword evidence="1" id="KW-0614">Plasmid</keyword>
<protein>
    <submittedName>
        <fullName evidence="1">Uncharacterized protein</fullName>
    </submittedName>
</protein>
<proteinExistence type="predicted"/>
<accession>A0A6G8FBV9</accession>
<organism evidence="1">
    <name type="scientific">Klebsiella pneumoniae</name>
    <dbReference type="NCBI Taxonomy" id="573"/>
    <lineage>
        <taxon>Bacteria</taxon>
        <taxon>Pseudomonadati</taxon>
        <taxon>Pseudomonadota</taxon>
        <taxon>Gammaproteobacteria</taxon>
        <taxon>Enterobacterales</taxon>
        <taxon>Enterobacteriaceae</taxon>
        <taxon>Klebsiella/Raoultella group</taxon>
        <taxon>Klebsiella</taxon>
        <taxon>Klebsiella pneumoniae complex</taxon>
    </lineage>
</organism>
<dbReference type="EMBL" id="MN319465">
    <property type="protein sequence ID" value="QIM13777.1"/>
    <property type="molecule type" value="Genomic_DNA"/>
</dbReference>
<evidence type="ECO:0000313" key="1">
    <source>
        <dbReference type="EMBL" id="QIM13777.1"/>
    </source>
</evidence>